<proteinExistence type="predicted"/>
<sequence length="236" mass="26395">MTTGSLAIPSDPTPSWPEPNTGISKSQNYATATSTVIAVVAPMFALIYFCPLYLLYRHSKRHPRPINKVSGARLQQYGPAVYVFLVFSSLAEAAIVSWLLLQYRFNDNQPSPMTRNGIRLLLVASCWTTVTAGTYTLFFLDPLWSKHPIASIGAQAIWVLITWTFWIAGAALLSESVIEGSYEDLVYVYRGQTKAILALAIVEILTLTLGMLTIIWLAWGSTRDIRRPRWPERLQA</sequence>
<keyword evidence="2" id="KW-1133">Transmembrane helix</keyword>
<protein>
    <recommendedName>
        <fullName evidence="5">MARVEL domain-containing protein</fullName>
    </recommendedName>
</protein>
<dbReference type="OMA" id="RSCANIV"/>
<accession>F8QH60</accession>
<dbReference type="HOGENOM" id="CLU_080790_0_0_1"/>
<organism evidence="4">
    <name type="scientific">Serpula lacrymans var. lacrymans (strain S7.3)</name>
    <name type="common">Dry rot fungus</name>
    <dbReference type="NCBI Taxonomy" id="936435"/>
    <lineage>
        <taxon>Eukaryota</taxon>
        <taxon>Fungi</taxon>
        <taxon>Dikarya</taxon>
        <taxon>Basidiomycota</taxon>
        <taxon>Agaricomycotina</taxon>
        <taxon>Agaricomycetes</taxon>
        <taxon>Agaricomycetidae</taxon>
        <taxon>Boletales</taxon>
        <taxon>Coniophorineae</taxon>
        <taxon>Serpulaceae</taxon>
        <taxon>Serpula</taxon>
    </lineage>
</organism>
<name>F8QH60_SERL3</name>
<gene>
    <name evidence="3" type="ORF">SERLA73DRAFT_65845</name>
</gene>
<evidence type="ECO:0008006" key="5">
    <source>
        <dbReference type="Google" id="ProtNLM"/>
    </source>
</evidence>
<feature type="transmembrane region" description="Helical" evidence="2">
    <location>
        <begin position="152"/>
        <end position="174"/>
    </location>
</feature>
<keyword evidence="4" id="KW-1185">Reference proteome</keyword>
<evidence type="ECO:0000256" key="2">
    <source>
        <dbReference type="SAM" id="Phobius"/>
    </source>
</evidence>
<evidence type="ECO:0000256" key="1">
    <source>
        <dbReference type="SAM" id="MobiDB-lite"/>
    </source>
</evidence>
<dbReference type="OrthoDB" id="2628419at2759"/>
<evidence type="ECO:0000313" key="3">
    <source>
        <dbReference type="EMBL" id="EGN92388.1"/>
    </source>
</evidence>
<dbReference type="Proteomes" id="UP000008063">
    <property type="component" value="Unassembled WGS sequence"/>
</dbReference>
<feature type="region of interest" description="Disordered" evidence="1">
    <location>
        <begin position="1"/>
        <end position="22"/>
    </location>
</feature>
<feature type="transmembrane region" description="Helical" evidence="2">
    <location>
        <begin position="194"/>
        <end position="219"/>
    </location>
</feature>
<feature type="transmembrane region" description="Helical" evidence="2">
    <location>
        <begin position="120"/>
        <end position="140"/>
    </location>
</feature>
<feature type="transmembrane region" description="Helical" evidence="2">
    <location>
        <begin position="36"/>
        <end position="56"/>
    </location>
</feature>
<dbReference type="InParanoid" id="F8QH60"/>
<reference evidence="4" key="1">
    <citation type="journal article" date="2011" name="Science">
        <title>The plant cell wall-decomposing machinery underlies the functional diversity of forest fungi.</title>
        <authorList>
            <person name="Eastwood D.C."/>
            <person name="Floudas D."/>
            <person name="Binder M."/>
            <person name="Majcherczyk A."/>
            <person name="Schneider P."/>
            <person name="Aerts A."/>
            <person name="Asiegbu F.O."/>
            <person name="Baker S.E."/>
            <person name="Barry K."/>
            <person name="Bendiksby M."/>
            <person name="Blumentritt M."/>
            <person name="Coutinho P.M."/>
            <person name="Cullen D."/>
            <person name="de Vries R.P."/>
            <person name="Gathman A."/>
            <person name="Goodell B."/>
            <person name="Henrissat B."/>
            <person name="Ihrmark K."/>
            <person name="Kauserud H."/>
            <person name="Kohler A."/>
            <person name="LaButti K."/>
            <person name="Lapidus A."/>
            <person name="Lavin J.L."/>
            <person name="Lee Y.-H."/>
            <person name="Lindquist E."/>
            <person name="Lilly W."/>
            <person name="Lucas S."/>
            <person name="Morin E."/>
            <person name="Murat C."/>
            <person name="Oguiza J.A."/>
            <person name="Park J."/>
            <person name="Pisabarro A.G."/>
            <person name="Riley R."/>
            <person name="Rosling A."/>
            <person name="Salamov A."/>
            <person name="Schmidt O."/>
            <person name="Schmutz J."/>
            <person name="Skrede I."/>
            <person name="Stenlid J."/>
            <person name="Wiebenga A."/>
            <person name="Xie X."/>
            <person name="Kuees U."/>
            <person name="Hibbett D.S."/>
            <person name="Hoffmeister D."/>
            <person name="Hoegberg N."/>
            <person name="Martin F."/>
            <person name="Grigoriev I.V."/>
            <person name="Watkinson S.C."/>
        </authorList>
    </citation>
    <scope>NUCLEOTIDE SEQUENCE [LARGE SCALE GENOMIC DNA]</scope>
    <source>
        <strain evidence="4">strain S7.3</strain>
    </source>
</reference>
<dbReference type="AlphaFoldDB" id="F8QH60"/>
<dbReference type="EMBL" id="GL945506">
    <property type="protein sequence ID" value="EGN92388.1"/>
    <property type="molecule type" value="Genomic_DNA"/>
</dbReference>
<evidence type="ECO:0000313" key="4">
    <source>
        <dbReference type="Proteomes" id="UP000008063"/>
    </source>
</evidence>
<keyword evidence="2" id="KW-0472">Membrane</keyword>
<keyword evidence="2" id="KW-0812">Transmembrane</keyword>
<feature type="transmembrane region" description="Helical" evidence="2">
    <location>
        <begin position="77"/>
        <end position="100"/>
    </location>
</feature>